<dbReference type="PANTHER" id="PTHR13234:SF70">
    <property type="entry name" value="GILT-LIKE PROTEIN C02D5.2"/>
    <property type="match status" value="1"/>
</dbReference>
<evidence type="ECO:0000313" key="3">
    <source>
        <dbReference type="Proteomes" id="UP000887581"/>
    </source>
</evidence>
<organism evidence="3 4">
    <name type="scientific">Setaria digitata</name>
    <dbReference type="NCBI Taxonomy" id="48799"/>
    <lineage>
        <taxon>Eukaryota</taxon>
        <taxon>Metazoa</taxon>
        <taxon>Ecdysozoa</taxon>
        <taxon>Nematoda</taxon>
        <taxon>Chromadorea</taxon>
        <taxon>Rhabditida</taxon>
        <taxon>Spirurina</taxon>
        <taxon>Spiruromorpha</taxon>
        <taxon>Filarioidea</taxon>
        <taxon>Setariidae</taxon>
        <taxon>Setaria</taxon>
    </lineage>
</organism>
<reference evidence="4" key="1">
    <citation type="submission" date="2022-11" db="UniProtKB">
        <authorList>
            <consortium name="WormBaseParasite"/>
        </authorList>
    </citation>
    <scope>IDENTIFICATION</scope>
</reference>
<dbReference type="GO" id="GO:0016671">
    <property type="term" value="F:oxidoreductase activity, acting on a sulfur group of donors, disulfide as acceptor"/>
    <property type="evidence" value="ECO:0007669"/>
    <property type="project" value="InterPro"/>
</dbReference>
<accession>A0A915PJB8</accession>
<dbReference type="InterPro" id="IPR004911">
    <property type="entry name" value="Interferon-induced_GILT"/>
</dbReference>
<dbReference type="AlphaFoldDB" id="A0A915PJB8"/>
<evidence type="ECO:0000256" key="2">
    <source>
        <dbReference type="ARBA" id="ARBA00023180"/>
    </source>
</evidence>
<keyword evidence="2" id="KW-0325">Glycoprotein</keyword>
<dbReference type="WBParaSite" id="sdigi.contig106.g4448.t1">
    <property type="protein sequence ID" value="sdigi.contig106.g4448.t1"/>
    <property type="gene ID" value="sdigi.contig106.g4448"/>
</dbReference>
<keyword evidence="3" id="KW-1185">Reference proteome</keyword>
<protein>
    <submittedName>
        <fullName evidence="4">Uncharacterized protein</fullName>
    </submittedName>
</protein>
<dbReference type="Pfam" id="PF03227">
    <property type="entry name" value="GILT"/>
    <property type="match status" value="1"/>
</dbReference>
<dbReference type="Proteomes" id="UP000887581">
    <property type="component" value="Unplaced"/>
</dbReference>
<comment type="similarity">
    <text evidence="1">Belongs to the GILT family.</text>
</comment>
<name>A0A915PJB8_9BILA</name>
<proteinExistence type="inferred from homology"/>
<sequence>MKSRKQRESFKTCSGRVVRSVQRTLVDLSVYIEAQCPDTSRFIHRQLLPTWQELSVTSRIKIKIVPFGKAKCNPASSDYSCECQHGPTECELNQLMNCVIEMIRDPNQYVPVISCIQGRRDIRSAGLKCLTKLQISTKSILRCAQGQDGRRLLAEAGAETERLQPPLSFVPWIMINGKRSSDAFYDLKKNLCDVLDPLPEQCNNQQ</sequence>
<dbReference type="PANTHER" id="PTHR13234">
    <property type="entry name" value="GAMMA-INTERFERON INDUCIBLE LYSOSOMAL THIOL REDUCTASE GILT"/>
    <property type="match status" value="1"/>
</dbReference>
<evidence type="ECO:0000313" key="4">
    <source>
        <dbReference type="WBParaSite" id="sdigi.contig106.g4448.t1"/>
    </source>
</evidence>
<evidence type="ECO:0000256" key="1">
    <source>
        <dbReference type="ARBA" id="ARBA00005679"/>
    </source>
</evidence>